<accession>A0A2A4JVH7</accession>
<sequence>MRVVAQDSGSMLEPGRAVTLAQVAAANNEEQVNVRFKLASVSAVEPGQGEVVKEAVELTGMRVVAQDSGSMLEPGRAVTLAQVAAANNEEQVNVRFKRKIIKMFKKFFVFVVCIIAMMIGNSMQQIPGAGGFAGAPAAAMKAGMGAIGAGMAAAEGVMGAGMGAAKGAMGAGLDATGAGAGAAGGAAGGAGALGAMG</sequence>
<feature type="transmembrane region" description="Helical" evidence="1">
    <location>
        <begin position="107"/>
        <end position="123"/>
    </location>
</feature>
<comment type="caution">
    <text evidence="2">The sequence shown here is derived from an EMBL/GenBank/DDBJ whole genome shotgun (WGS) entry which is preliminary data.</text>
</comment>
<keyword evidence="1" id="KW-0812">Transmembrane</keyword>
<keyword evidence="1" id="KW-1133">Transmembrane helix</keyword>
<evidence type="ECO:0000256" key="1">
    <source>
        <dbReference type="SAM" id="Phobius"/>
    </source>
</evidence>
<organism evidence="2">
    <name type="scientific">Heliothis virescens</name>
    <name type="common">Tobacco budworm moth</name>
    <dbReference type="NCBI Taxonomy" id="7102"/>
    <lineage>
        <taxon>Eukaryota</taxon>
        <taxon>Metazoa</taxon>
        <taxon>Ecdysozoa</taxon>
        <taxon>Arthropoda</taxon>
        <taxon>Hexapoda</taxon>
        <taxon>Insecta</taxon>
        <taxon>Pterygota</taxon>
        <taxon>Neoptera</taxon>
        <taxon>Endopterygota</taxon>
        <taxon>Lepidoptera</taxon>
        <taxon>Glossata</taxon>
        <taxon>Ditrysia</taxon>
        <taxon>Noctuoidea</taxon>
        <taxon>Noctuidae</taxon>
        <taxon>Heliothinae</taxon>
        <taxon>Heliothis</taxon>
    </lineage>
</organism>
<dbReference type="AlphaFoldDB" id="A0A2A4JVH7"/>
<gene>
    <name evidence="2" type="ORF">B5V51_11282</name>
</gene>
<keyword evidence="1" id="KW-0472">Membrane</keyword>
<protein>
    <submittedName>
        <fullName evidence="2">Uncharacterized protein</fullName>
    </submittedName>
</protein>
<name>A0A2A4JVH7_HELVI</name>
<dbReference type="EMBL" id="NWSH01000564">
    <property type="protein sequence ID" value="PCG75624.1"/>
    <property type="molecule type" value="Genomic_DNA"/>
</dbReference>
<evidence type="ECO:0000313" key="2">
    <source>
        <dbReference type="EMBL" id="PCG75624.1"/>
    </source>
</evidence>
<reference evidence="2" key="1">
    <citation type="submission" date="2017-09" db="EMBL/GenBank/DDBJ databases">
        <title>Contemporary evolution of a Lepidopteran species, Heliothis virescens, in response to modern agricultural practices.</title>
        <authorList>
            <person name="Fritz M.L."/>
            <person name="Deyonke A.M."/>
            <person name="Papanicolaou A."/>
            <person name="Micinski S."/>
            <person name="Westbrook J."/>
            <person name="Gould F."/>
        </authorList>
    </citation>
    <scope>NUCLEOTIDE SEQUENCE [LARGE SCALE GENOMIC DNA]</scope>
    <source>
        <strain evidence="2">HvINT-</strain>
        <tissue evidence="2">Whole body</tissue>
    </source>
</reference>
<proteinExistence type="predicted"/>